<sequence>MKGIIFTEFMDLVEDRFGLDVVDQILDSAEDSGIYTTVGSYDHKQLVKLIIELSKITELPAETLQQVFGQSVFKNLYSTLPPSASLSECKNSFQFVRLVEDYIHIEVKKLYPEANPPKFEFISESESELVFDYKSVRCMSHVCFGLVQGCADHFGEVIDISMSEQSKDNSHVRFQLSLVEKLNG</sequence>
<dbReference type="InterPro" id="IPR024096">
    <property type="entry name" value="NO_sig/Golgi_transp_ligand-bd"/>
</dbReference>
<dbReference type="EMBL" id="JACFYF010000002">
    <property type="protein sequence ID" value="MBA5761613.1"/>
    <property type="molecule type" value="Genomic_DNA"/>
</dbReference>
<reference evidence="2 3" key="1">
    <citation type="submission" date="2020-07" db="EMBL/GenBank/DDBJ databases">
        <title>Vibrio marinisediminis sp. nov., isolated from marine sediment.</title>
        <authorList>
            <person name="Ji X."/>
        </authorList>
    </citation>
    <scope>NUCLEOTIDE SEQUENCE [LARGE SCALE GENOMIC DNA]</scope>
    <source>
        <strain evidence="2 3">404</strain>
    </source>
</reference>
<accession>A0A7W2FP26</accession>
<protein>
    <submittedName>
        <fullName evidence="2">Heme NO-binding domain-containing protein</fullName>
    </submittedName>
</protein>
<dbReference type="Gene3D" id="3.90.1520.10">
    <property type="entry name" value="H-NOX domain"/>
    <property type="match status" value="1"/>
</dbReference>
<organism evidence="2 3">
    <name type="scientific">Vibrio marinisediminis</name>
    <dbReference type="NCBI Taxonomy" id="2758441"/>
    <lineage>
        <taxon>Bacteria</taxon>
        <taxon>Pseudomonadati</taxon>
        <taxon>Pseudomonadota</taxon>
        <taxon>Gammaproteobacteria</taxon>
        <taxon>Vibrionales</taxon>
        <taxon>Vibrionaceae</taxon>
        <taxon>Vibrio</taxon>
    </lineage>
</organism>
<dbReference type="AlphaFoldDB" id="A0A7W2FP26"/>
<dbReference type="SUPFAM" id="SSF111126">
    <property type="entry name" value="Ligand-binding domain in the NO signalling and Golgi transport"/>
    <property type="match status" value="1"/>
</dbReference>
<dbReference type="RefSeq" id="WP_182107074.1">
    <property type="nucleotide sequence ID" value="NZ_JACFYF010000002.1"/>
</dbReference>
<dbReference type="GO" id="GO:0020037">
    <property type="term" value="F:heme binding"/>
    <property type="evidence" value="ECO:0007669"/>
    <property type="project" value="InterPro"/>
</dbReference>
<gene>
    <name evidence="2" type="ORF">H2O73_04570</name>
</gene>
<keyword evidence="3" id="KW-1185">Reference proteome</keyword>
<dbReference type="InterPro" id="IPR038158">
    <property type="entry name" value="H-NOX_domain_sf"/>
</dbReference>
<evidence type="ECO:0000259" key="1">
    <source>
        <dbReference type="Pfam" id="PF07700"/>
    </source>
</evidence>
<evidence type="ECO:0000313" key="2">
    <source>
        <dbReference type="EMBL" id="MBA5761613.1"/>
    </source>
</evidence>
<dbReference type="PANTHER" id="PTHR45655">
    <property type="entry name" value="GUANYLATE CYCLASE SOLUBLE SUBUNIT BETA-2"/>
    <property type="match status" value="1"/>
</dbReference>
<dbReference type="Pfam" id="PF07700">
    <property type="entry name" value="HNOB"/>
    <property type="match status" value="1"/>
</dbReference>
<feature type="domain" description="Heme NO-binding" evidence="1">
    <location>
        <begin position="2"/>
        <end position="161"/>
    </location>
</feature>
<dbReference type="PANTHER" id="PTHR45655:SF13">
    <property type="entry name" value="SOLUBLE GUANYLATE CYCLASE GCY-32-RELATED"/>
    <property type="match status" value="1"/>
</dbReference>
<dbReference type="Proteomes" id="UP000571701">
    <property type="component" value="Unassembled WGS sequence"/>
</dbReference>
<proteinExistence type="predicted"/>
<dbReference type="InterPro" id="IPR011644">
    <property type="entry name" value="Heme_NO-bd"/>
</dbReference>
<name>A0A7W2FP26_9VIBR</name>
<comment type="caution">
    <text evidence="2">The sequence shown here is derived from an EMBL/GenBank/DDBJ whole genome shotgun (WGS) entry which is preliminary data.</text>
</comment>
<evidence type="ECO:0000313" key="3">
    <source>
        <dbReference type="Proteomes" id="UP000571701"/>
    </source>
</evidence>